<evidence type="ECO:0000313" key="2">
    <source>
        <dbReference type="Proteomes" id="UP001604336"/>
    </source>
</evidence>
<reference evidence="2" key="1">
    <citation type="submission" date="2024-07" db="EMBL/GenBank/DDBJ databases">
        <title>Two chromosome-level genome assemblies of Korean endemic species Abeliophyllum distichum and Forsythia ovata (Oleaceae).</title>
        <authorList>
            <person name="Jang H."/>
        </authorList>
    </citation>
    <scope>NUCLEOTIDE SEQUENCE [LARGE SCALE GENOMIC DNA]</scope>
</reference>
<comment type="caution">
    <text evidence="1">The sequence shown here is derived from an EMBL/GenBank/DDBJ whole genome shotgun (WGS) entry which is preliminary data.</text>
</comment>
<proteinExistence type="predicted"/>
<sequence length="112" mass="12621">MANEEKRLLKQEVSSIQSEVEVSRTEATKVKKDLEASEKARWDIEAVNTSLLLENKNVEGQLENDDANFATNFHNTEAYVNFSNYFTSVGQQDVLAAMQPEQPKLDLASLEV</sequence>
<dbReference type="Proteomes" id="UP001604336">
    <property type="component" value="Unassembled WGS sequence"/>
</dbReference>
<accession>A0ABD1QF81</accession>
<gene>
    <name evidence="1" type="ORF">Adt_35290</name>
</gene>
<keyword evidence="2" id="KW-1185">Reference proteome</keyword>
<organism evidence="1 2">
    <name type="scientific">Abeliophyllum distichum</name>
    <dbReference type="NCBI Taxonomy" id="126358"/>
    <lineage>
        <taxon>Eukaryota</taxon>
        <taxon>Viridiplantae</taxon>
        <taxon>Streptophyta</taxon>
        <taxon>Embryophyta</taxon>
        <taxon>Tracheophyta</taxon>
        <taxon>Spermatophyta</taxon>
        <taxon>Magnoliopsida</taxon>
        <taxon>eudicotyledons</taxon>
        <taxon>Gunneridae</taxon>
        <taxon>Pentapetalae</taxon>
        <taxon>asterids</taxon>
        <taxon>lamiids</taxon>
        <taxon>Lamiales</taxon>
        <taxon>Oleaceae</taxon>
        <taxon>Forsythieae</taxon>
        <taxon>Abeliophyllum</taxon>
    </lineage>
</organism>
<dbReference type="EMBL" id="JBFOLK010000011">
    <property type="protein sequence ID" value="KAL2474554.1"/>
    <property type="molecule type" value="Genomic_DNA"/>
</dbReference>
<evidence type="ECO:0000313" key="1">
    <source>
        <dbReference type="EMBL" id="KAL2474554.1"/>
    </source>
</evidence>
<name>A0ABD1QF81_9LAMI</name>
<dbReference type="AlphaFoldDB" id="A0ABD1QF81"/>
<protein>
    <submittedName>
        <fullName evidence="1">Uncharacterized protein</fullName>
    </submittedName>
</protein>